<proteinExistence type="predicted"/>
<protein>
    <submittedName>
        <fullName evidence="1">Uncharacterized protein</fullName>
    </submittedName>
</protein>
<gene>
    <name evidence="1" type="ORF">C7H73_02950</name>
</gene>
<name>A0A2P1NI45_9BURK</name>
<dbReference type="KEGG" id="melm:C7H73_02950"/>
<dbReference type="EMBL" id="CP027792">
    <property type="protein sequence ID" value="AVP56738.1"/>
    <property type="molecule type" value="Genomic_DNA"/>
</dbReference>
<accession>A0A2P1NI45</accession>
<dbReference type="OrthoDB" id="6197127at2"/>
<keyword evidence="2" id="KW-1185">Reference proteome</keyword>
<dbReference type="RefSeq" id="WP_106845296.1">
    <property type="nucleotide sequence ID" value="NZ_CP027792.1"/>
</dbReference>
<reference evidence="2" key="1">
    <citation type="submission" date="2018-03" db="EMBL/GenBank/DDBJ databases">
        <title>Genome sequencing of Melaminivora sp. strain SC2-7.</title>
        <authorList>
            <person name="Kim S.-J."/>
            <person name="Heo J."/>
            <person name="Ahn J.-H."/>
            <person name="Kwon S.-W."/>
        </authorList>
    </citation>
    <scope>NUCLEOTIDE SEQUENCE [LARGE SCALE GENOMIC DNA]</scope>
    <source>
        <strain evidence="2">SC2-7</strain>
    </source>
</reference>
<evidence type="ECO:0000313" key="1">
    <source>
        <dbReference type="EMBL" id="AVP56738.1"/>
    </source>
</evidence>
<dbReference type="Proteomes" id="UP000241829">
    <property type="component" value="Chromosome"/>
</dbReference>
<sequence>MLTTQRELFSRFNELTSAEAFLLLLGEKEAQQQLRTYGEHVMVYRRQASRATDALREEEIDDYHKYILQARESFFARLSEIYGRLGS</sequence>
<dbReference type="AlphaFoldDB" id="A0A2P1NI45"/>
<organism evidence="1 2">
    <name type="scientific">Pulveribacter suum</name>
    <dbReference type="NCBI Taxonomy" id="2116657"/>
    <lineage>
        <taxon>Bacteria</taxon>
        <taxon>Pseudomonadati</taxon>
        <taxon>Pseudomonadota</taxon>
        <taxon>Betaproteobacteria</taxon>
        <taxon>Burkholderiales</taxon>
        <taxon>Comamonadaceae</taxon>
        <taxon>Pulveribacter</taxon>
    </lineage>
</organism>
<evidence type="ECO:0000313" key="2">
    <source>
        <dbReference type="Proteomes" id="UP000241829"/>
    </source>
</evidence>